<organism evidence="3 4">
    <name type="scientific">Qipengyuania flava</name>
    <dbReference type="NCBI Taxonomy" id="192812"/>
    <lineage>
        <taxon>Bacteria</taxon>
        <taxon>Pseudomonadati</taxon>
        <taxon>Pseudomonadota</taxon>
        <taxon>Alphaproteobacteria</taxon>
        <taxon>Sphingomonadales</taxon>
        <taxon>Erythrobacteraceae</taxon>
        <taxon>Qipengyuania</taxon>
    </lineage>
</organism>
<dbReference type="InterPro" id="IPR049450">
    <property type="entry name" value="ACOT8-like_C"/>
</dbReference>
<proteinExistence type="predicted"/>
<dbReference type="SUPFAM" id="SSF54637">
    <property type="entry name" value="Thioesterase/thiol ester dehydrase-isomerase"/>
    <property type="match status" value="2"/>
</dbReference>
<evidence type="ECO:0000313" key="3">
    <source>
        <dbReference type="EMBL" id="BBI21803.1"/>
    </source>
</evidence>
<dbReference type="AlphaFoldDB" id="A0A3T1CLK4"/>
<dbReference type="InterPro" id="IPR042171">
    <property type="entry name" value="Acyl-CoA_hotdog"/>
</dbReference>
<name>A0A3T1CLK4_9SPHN</name>
<gene>
    <name evidence="3" type="ORF">EKJ_26500</name>
</gene>
<dbReference type="CDD" id="cd03440">
    <property type="entry name" value="hot_dog"/>
    <property type="match status" value="1"/>
</dbReference>
<evidence type="ECO:0000313" key="4">
    <source>
        <dbReference type="Proteomes" id="UP000290057"/>
    </source>
</evidence>
<feature type="domain" description="Acyl-CoA thioesterase-like C-terminal" evidence="2">
    <location>
        <begin position="131"/>
        <end position="260"/>
    </location>
</feature>
<dbReference type="EMBL" id="AP019389">
    <property type="protein sequence ID" value="BBI21803.1"/>
    <property type="molecule type" value="Genomic_DNA"/>
</dbReference>
<evidence type="ECO:0000259" key="2">
    <source>
        <dbReference type="Pfam" id="PF20789"/>
    </source>
</evidence>
<dbReference type="Proteomes" id="UP000290057">
    <property type="component" value="Chromosome"/>
</dbReference>
<dbReference type="InterPro" id="IPR049449">
    <property type="entry name" value="TesB_ACOT8-like_N"/>
</dbReference>
<dbReference type="Pfam" id="PF13622">
    <property type="entry name" value="4HBT_3"/>
    <property type="match status" value="1"/>
</dbReference>
<dbReference type="InterPro" id="IPR029069">
    <property type="entry name" value="HotDog_dom_sf"/>
</dbReference>
<keyword evidence="4" id="KW-1185">Reference proteome</keyword>
<sequence>MTPVMSTANLLDPITADAGETHFSGLDHWMQGRTLYGGASALIAYTAVTRAFPDLPPLRGAQIAFVAPTGPEMELRREVVRQGRNVAQVRSEIWCEGTCALTAFWLFGTDREPNALHDAAAVDEWPGAPEEAEPAMHGKGPAFIQNNFEILRAQEQQGPGAPVVRRWARLTERSGLDPVSELILMGDVLPPGAMRAMQRQGPLSSINWSFNLLDSAPATRDGWWLAETASQHADAGYSSERLRLWNADGKQILDGMQCVAVFG</sequence>
<dbReference type="Pfam" id="PF20789">
    <property type="entry name" value="4HBT_3C"/>
    <property type="match status" value="1"/>
</dbReference>
<protein>
    <submittedName>
        <fullName evidence="3">Acyl-CoA thioesterase</fullName>
    </submittedName>
</protein>
<feature type="domain" description="Acyl-CoA thioesterase-like N-terminal HotDog" evidence="1">
    <location>
        <begin position="28"/>
        <end position="108"/>
    </location>
</feature>
<dbReference type="Gene3D" id="2.40.160.210">
    <property type="entry name" value="Acyl-CoA thioesterase, double hotdog domain"/>
    <property type="match status" value="1"/>
</dbReference>
<reference evidence="3 4" key="1">
    <citation type="submission" date="2019-01" db="EMBL/GenBank/DDBJ databases">
        <title>Complete genome sequence of Erythrobacter flavus KJ5.</title>
        <authorList>
            <person name="Kanesaki Y."/>
            <person name="Brotosudarmo T."/>
            <person name="Moriuchi R."/>
            <person name="Awai K."/>
        </authorList>
    </citation>
    <scope>NUCLEOTIDE SEQUENCE [LARGE SCALE GENOMIC DNA]</scope>
    <source>
        <strain evidence="3 4">KJ5</strain>
    </source>
</reference>
<accession>A0A3T1CLK4</accession>
<evidence type="ECO:0000259" key="1">
    <source>
        <dbReference type="Pfam" id="PF13622"/>
    </source>
</evidence>